<keyword evidence="5" id="KW-1185">Reference proteome</keyword>
<evidence type="ECO:0000313" key="5">
    <source>
        <dbReference type="Proteomes" id="UP000029264"/>
    </source>
</evidence>
<dbReference type="InterPro" id="IPR032710">
    <property type="entry name" value="NTF2-like_dom_sf"/>
</dbReference>
<dbReference type="eggNOG" id="COG3012">
    <property type="taxonomic scope" value="Bacteria"/>
</dbReference>
<gene>
    <name evidence="4" type="ORF">HR45_11850</name>
</gene>
<accession>A0A094JH59</accession>
<dbReference type="NCBIfam" id="NF002486">
    <property type="entry name" value="PRK01752.1"/>
    <property type="match status" value="1"/>
</dbReference>
<dbReference type="SUPFAM" id="SSF54427">
    <property type="entry name" value="NTF2-like"/>
    <property type="match status" value="1"/>
</dbReference>
<dbReference type="RefSeq" id="WP_037443073.1">
    <property type="nucleotide sequence ID" value="NZ_JPEO01000007.1"/>
</dbReference>
<dbReference type="InterPro" id="IPR048469">
    <property type="entry name" value="YchJ-like_M"/>
</dbReference>
<dbReference type="Proteomes" id="UP000029264">
    <property type="component" value="Unassembled WGS sequence"/>
</dbReference>
<evidence type="ECO:0000256" key="1">
    <source>
        <dbReference type="ARBA" id="ARBA00010839"/>
    </source>
</evidence>
<dbReference type="NCBIfam" id="NF002449">
    <property type="entry name" value="PRK01617.1"/>
    <property type="match status" value="1"/>
</dbReference>
<dbReference type="InterPro" id="IPR023006">
    <property type="entry name" value="YchJ-like"/>
</dbReference>
<comment type="caution">
    <text evidence="4">The sequence shown here is derived from an EMBL/GenBank/DDBJ whole genome shotgun (WGS) entry which is preliminary data.</text>
</comment>
<dbReference type="PANTHER" id="PTHR33747:SF1">
    <property type="entry name" value="ADENYLATE CYCLASE-ASSOCIATED CAP C-TERMINAL DOMAIN-CONTAINING PROTEIN"/>
    <property type="match status" value="1"/>
</dbReference>
<feature type="domain" description="YchJ-like middle NTF2-like" evidence="3">
    <location>
        <begin position="34"/>
        <end position="129"/>
    </location>
</feature>
<dbReference type="PANTHER" id="PTHR33747">
    <property type="entry name" value="UPF0225 PROTEIN SCO1677"/>
    <property type="match status" value="1"/>
</dbReference>
<dbReference type="AlphaFoldDB" id="A0A094JH59"/>
<dbReference type="HAMAP" id="MF_00612">
    <property type="entry name" value="UPF0225"/>
    <property type="match status" value="1"/>
</dbReference>
<comment type="similarity">
    <text evidence="1 2">Belongs to the UPF0225 family.</text>
</comment>
<dbReference type="Pfam" id="PF02810">
    <property type="entry name" value="SEC-C"/>
    <property type="match status" value="2"/>
</dbReference>
<proteinExistence type="inferred from homology"/>
<dbReference type="Gene3D" id="3.10.450.50">
    <property type="match status" value="1"/>
</dbReference>
<evidence type="ECO:0000256" key="2">
    <source>
        <dbReference type="HAMAP-Rule" id="MF_00612"/>
    </source>
</evidence>
<dbReference type="SUPFAM" id="SSF103642">
    <property type="entry name" value="Sec-C motif"/>
    <property type="match status" value="1"/>
</dbReference>
<dbReference type="Pfam" id="PF17775">
    <property type="entry name" value="YchJ_M-like"/>
    <property type="match status" value="1"/>
</dbReference>
<reference evidence="4 5" key="1">
    <citation type="submission" date="2014-06" db="EMBL/GenBank/DDBJ databases">
        <title>Shewanella sp. YQH10.</title>
        <authorList>
            <person name="Liu Y."/>
            <person name="Zeng R."/>
        </authorList>
    </citation>
    <scope>NUCLEOTIDE SEQUENCE [LARGE SCALE GENOMIC DNA]</scope>
    <source>
        <strain evidence="4 5">YQH10</strain>
    </source>
</reference>
<dbReference type="EMBL" id="JPEO01000007">
    <property type="protein sequence ID" value="KFZ37339.1"/>
    <property type="molecule type" value="Genomic_DNA"/>
</dbReference>
<organism evidence="4 5">
    <name type="scientific">Shewanella mangrovi</name>
    <dbReference type="NCBI Taxonomy" id="1515746"/>
    <lineage>
        <taxon>Bacteria</taxon>
        <taxon>Pseudomonadati</taxon>
        <taxon>Pseudomonadota</taxon>
        <taxon>Gammaproteobacteria</taxon>
        <taxon>Alteromonadales</taxon>
        <taxon>Shewanellaceae</taxon>
        <taxon>Shewanella</taxon>
    </lineage>
</organism>
<protein>
    <recommendedName>
        <fullName evidence="2">UPF0225 protein HR45_11850</fullName>
    </recommendedName>
</protein>
<evidence type="ECO:0000259" key="3">
    <source>
        <dbReference type="Pfam" id="PF17775"/>
    </source>
</evidence>
<dbReference type="InterPro" id="IPR004027">
    <property type="entry name" value="SEC_C_motif"/>
</dbReference>
<name>A0A094JH59_9GAMM</name>
<dbReference type="STRING" id="1515746.HR45_11850"/>
<evidence type="ECO:0000313" key="4">
    <source>
        <dbReference type="EMBL" id="KFZ37339.1"/>
    </source>
</evidence>
<sequence length="158" mass="17794">MSISTTNEPCPCGSNLAYSNCCERLHTHQAVAKTPEELMRSRYSAFVLQQFDYLIETHHPAYRGQLNVQQLAESTPAQWLALQVESHAMAGDAGNVRFLAWYRDSAGIDAIHEHSNFVQEDGKWFYTDGKMLTVKMPGRNDSCICGSGKKFKQCCLKK</sequence>